<keyword evidence="7 9" id="KW-1133">Transmembrane helix</keyword>
<dbReference type="FunFam" id="3.40.50.300:FF:000854">
    <property type="entry name" value="Multidrug ABC transporter ATP-binding protein"/>
    <property type="match status" value="1"/>
</dbReference>
<dbReference type="PROSITE" id="PS00211">
    <property type="entry name" value="ABC_TRANSPORTER_1"/>
    <property type="match status" value="1"/>
</dbReference>
<keyword evidence="3" id="KW-1003">Cell membrane</keyword>
<dbReference type="SMART" id="SM00382">
    <property type="entry name" value="AAA"/>
    <property type="match status" value="1"/>
</dbReference>
<evidence type="ECO:0000256" key="5">
    <source>
        <dbReference type="ARBA" id="ARBA00022741"/>
    </source>
</evidence>
<comment type="subcellular location">
    <subcellularLocation>
        <location evidence="1">Cell membrane</location>
        <topology evidence="1">Multi-pass membrane protein</topology>
    </subcellularLocation>
</comment>
<gene>
    <name evidence="12" type="ORF">CGZ91_12545</name>
</gene>
<evidence type="ECO:0000256" key="4">
    <source>
        <dbReference type="ARBA" id="ARBA00022692"/>
    </source>
</evidence>
<comment type="caution">
    <text evidence="12">The sequence shown here is derived from an EMBL/GenBank/DDBJ whole genome shotgun (WGS) entry which is preliminary data.</text>
</comment>
<dbReference type="SUPFAM" id="SSF52540">
    <property type="entry name" value="P-loop containing nucleoside triphosphate hydrolases"/>
    <property type="match status" value="1"/>
</dbReference>
<dbReference type="Gene3D" id="1.20.1560.10">
    <property type="entry name" value="ABC transporter type 1, transmembrane domain"/>
    <property type="match status" value="1"/>
</dbReference>
<dbReference type="InterPro" id="IPR017871">
    <property type="entry name" value="ABC_transporter-like_CS"/>
</dbReference>
<accession>A0A255EHI2</accession>
<dbReference type="InterPro" id="IPR039421">
    <property type="entry name" value="Type_1_exporter"/>
</dbReference>
<evidence type="ECO:0000259" key="11">
    <source>
        <dbReference type="PROSITE" id="PS50929"/>
    </source>
</evidence>
<dbReference type="SUPFAM" id="SSF90123">
    <property type="entry name" value="ABC transporter transmembrane region"/>
    <property type="match status" value="1"/>
</dbReference>
<dbReference type="EMBL" id="NMVJ01000010">
    <property type="protein sequence ID" value="OYN89085.1"/>
    <property type="molecule type" value="Genomic_DNA"/>
</dbReference>
<feature type="domain" description="ABC transmembrane type-1" evidence="11">
    <location>
        <begin position="42"/>
        <end position="321"/>
    </location>
</feature>
<evidence type="ECO:0000256" key="2">
    <source>
        <dbReference type="ARBA" id="ARBA00022448"/>
    </source>
</evidence>
<dbReference type="InterPro" id="IPR036640">
    <property type="entry name" value="ABC1_TM_sf"/>
</dbReference>
<dbReference type="RefSeq" id="WP_094455619.1">
    <property type="nucleotide sequence ID" value="NZ_NMVJ01000010.1"/>
</dbReference>
<feature type="transmembrane region" description="Helical" evidence="9">
    <location>
        <begin position="81"/>
        <end position="103"/>
    </location>
</feature>
<evidence type="ECO:0000256" key="7">
    <source>
        <dbReference type="ARBA" id="ARBA00022989"/>
    </source>
</evidence>
<keyword evidence="8 9" id="KW-0472">Membrane</keyword>
<evidence type="ECO:0000259" key="10">
    <source>
        <dbReference type="PROSITE" id="PS50893"/>
    </source>
</evidence>
<dbReference type="InterPro" id="IPR003593">
    <property type="entry name" value="AAA+_ATPase"/>
</dbReference>
<dbReference type="GO" id="GO:0005886">
    <property type="term" value="C:plasma membrane"/>
    <property type="evidence" value="ECO:0007669"/>
    <property type="project" value="UniProtKB-SubCell"/>
</dbReference>
<sequence length="606" mass="64452">MNASESPIDDIDDAKSGSSAVPFREGIALLWSYSRPHLRTLIIGVLLGLFATAITLATPMVTKWVLDSLGTDLSLAGPVTVLVLILIVGIIANLAQSVLLGRLSERIVLDARRGLVSRFFLAKLEQIQRFRTGELVTRVTSDTLLLREATTNSLVQLINGLVSLVGTIVLMAILDWPLLLTTLLALVVVGALFGVLVPQIGKADKRAQDAIGDLGATLEGGVRALRTVKSSRAEHREIARVNIKAEESARHAIRSVWFSALAWTVAGGGMQLAIIVILGLGAGRVALGELAVSTLVAFLLYAFNIVDPITALAGAFATLQSGLAAAARIRETEHLELEDTHARPADASAHLSNPDAPVLALRAVTAGYADAETPALRDVTLAIPRKGHVALVGPSGAGKTTVFSLLLRFIDPTSGRLELNGVPYDRLSIDDVRSGIAYVEQETPVIPGTVRDNVLFRAPDATDDEAWEALASVRLDHKIRSLSGGLDADVAETSLSGGERQRLAVARALVRRPIVLLLDEATAQLDATTEAAIQNVIATASREGTVVTIAHRLSTVLDADQIIVLEDGGVRDAGTHRELLARDSLYQEFITALRIHTDVDLAPIEG</sequence>
<dbReference type="PANTHER" id="PTHR43394">
    <property type="entry name" value="ATP-DEPENDENT PERMEASE MDL1, MITOCHONDRIAL"/>
    <property type="match status" value="1"/>
</dbReference>
<keyword evidence="2" id="KW-0813">Transport</keyword>
<proteinExistence type="predicted"/>
<dbReference type="Proteomes" id="UP000216300">
    <property type="component" value="Unassembled WGS sequence"/>
</dbReference>
<evidence type="ECO:0000256" key="3">
    <source>
        <dbReference type="ARBA" id="ARBA00022475"/>
    </source>
</evidence>
<feature type="transmembrane region" description="Helical" evidence="9">
    <location>
        <begin position="41"/>
        <end position="61"/>
    </location>
</feature>
<protein>
    <submittedName>
        <fullName evidence="12">ABC transporter permease</fullName>
    </submittedName>
</protein>
<evidence type="ECO:0000313" key="13">
    <source>
        <dbReference type="Proteomes" id="UP000216300"/>
    </source>
</evidence>
<keyword evidence="6" id="KW-0067">ATP-binding</keyword>
<dbReference type="GO" id="GO:0005524">
    <property type="term" value="F:ATP binding"/>
    <property type="evidence" value="ECO:0007669"/>
    <property type="project" value="UniProtKB-KW"/>
</dbReference>
<feature type="transmembrane region" description="Helical" evidence="9">
    <location>
        <begin position="179"/>
        <end position="197"/>
    </location>
</feature>
<organism evidence="12 13">
    <name type="scientific">Parenemella sanctibonifatiensis</name>
    <dbReference type="NCBI Taxonomy" id="2016505"/>
    <lineage>
        <taxon>Bacteria</taxon>
        <taxon>Bacillati</taxon>
        <taxon>Actinomycetota</taxon>
        <taxon>Actinomycetes</taxon>
        <taxon>Propionibacteriales</taxon>
        <taxon>Propionibacteriaceae</taxon>
        <taxon>Parenemella</taxon>
    </lineage>
</organism>
<dbReference type="PROSITE" id="PS50929">
    <property type="entry name" value="ABC_TM1F"/>
    <property type="match status" value="1"/>
</dbReference>
<name>A0A255EHI2_9ACTN</name>
<dbReference type="InterPro" id="IPR027417">
    <property type="entry name" value="P-loop_NTPase"/>
</dbReference>
<keyword evidence="5" id="KW-0547">Nucleotide-binding</keyword>
<keyword evidence="4 9" id="KW-0812">Transmembrane</keyword>
<dbReference type="GO" id="GO:0015421">
    <property type="term" value="F:ABC-type oligopeptide transporter activity"/>
    <property type="evidence" value="ECO:0007669"/>
    <property type="project" value="TreeGrafter"/>
</dbReference>
<dbReference type="CDD" id="cd18551">
    <property type="entry name" value="ABC_6TM_LmrA_like"/>
    <property type="match status" value="1"/>
</dbReference>
<dbReference type="InterPro" id="IPR003439">
    <property type="entry name" value="ABC_transporter-like_ATP-bd"/>
</dbReference>
<feature type="transmembrane region" description="Helical" evidence="9">
    <location>
        <begin position="154"/>
        <end position="173"/>
    </location>
</feature>
<evidence type="ECO:0000256" key="1">
    <source>
        <dbReference type="ARBA" id="ARBA00004651"/>
    </source>
</evidence>
<dbReference type="Pfam" id="PF00005">
    <property type="entry name" value="ABC_tran"/>
    <property type="match status" value="1"/>
</dbReference>
<evidence type="ECO:0000256" key="8">
    <source>
        <dbReference type="ARBA" id="ARBA00023136"/>
    </source>
</evidence>
<dbReference type="GO" id="GO:0016887">
    <property type="term" value="F:ATP hydrolysis activity"/>
    <property type="evidence" value="ECO:0007669"/>
    <property type="project" value="InterPro"/>
</dbReference>
<reference evidence="12 13" key="1">
    <citation type="submission" date="2017-07" db="EMBL/GenBank/DDBJ databases">
        <title>Draft whole genome sequences of clinical Proprionibacteriaceae strains.</title>
        <authorList>
            <person name="Bernier A.-M."/>
            <person name="Bernard K."/>
            <person name="Domingo M.-C."/>
        </authorList>
    </citation>
    <scope>NUCLEOTIDE SEQUENCE [LARGE SCALE GENOMIC DNA]</scope>
    <source>
        <strain evidence="12 13">NML 150081</strain>
    </source>
</reference>
<dbReference type="InterPro" id="IPR011527">
    <property type="entry name" value="ABC1_TM_dom"/>
</dbReference>
<evidence type="ECO:0000256" key="9">
    <source>
        <dbReference type="SAM" id="Phobius"/>
    </source>
</evidence>
<feature type="domain" description="ABC transporter" evidence="10">
    <location>
        <begin position="361"/>
        <end position="592"/>
    </location>
</feature>
<feature type="transmembrane region" description="Helical" evidence="9">
    <location>
        <begin position="256"/>
        <end position="280"/>
    </location>
</feature>
<dbReference type="Pfam" id="PF00664">
    <property type="entry name" value="ABC_membrane"/>
    <property type="match status" value="1"/>
</dbReference>
<dbReference type="AlphaFoldDB" id="A0A255EHI2"/>
<dbReference type="PANTHER" id="PTHR43394:SF1">
    <property type="entry name" value="ATP-BINDING CASSETTE SUB-FAMILY B MEMBER 10, MITOCHONDRIAL"/>
    <property type="match status" value="1"/>
</dbReference>
<dbReference type="PROSITE" id="PS50893">
    <property type="entry name" value="ABC_TRANSPORTER_2"/>
    <property type="match status" value="1"/>
</dbReference>
<evidence type="ECO:0000313" key="12">
    <source>
        <dbReference type="EMBL" id="OYN89085.1"/>
    </source>
</evidence>
<dbReference type="Gene3D" id="3.40.50.300">
    <property type="entry name" value="P-loop containing nucleotide triphosphate hydrolases"/>
    <property type="match status" value="1"/>
</dbReference>
<dbReference type="OrthoDB" id="5166472at2"/>
<evidence type="ECO:0000256" key="6">
    <source>
        <dbReference type="ARBA" id="ARBA00022840"/>
    </source>
</evidence>
<keyword evidence="13" id="KW-1185">Reference proteome</keyword>